<dbReference type="RefSeq" id="XP_014143225.1">
    <property type="nucleotide sequence ID" value="XM_014287750.1"/>
</dbReference>
<evidence type="ECO:0000256" key="1">
    <source>
        <dbReference type="SAM" id="MobiDB-lite"/>
    </source>
</evidence>
<dbReference type="GeneID" id="25918672"/>
<feature type="signal peptide" evidence="2">
    <location>
        <begin position="1"/>
        <end position="25"/>
    </location>
</feature>
<name>A0A0L0EZP7_9EUKA</name>
<evidence type="ECO:0000313" key="3">
    <source>
        <dbReference type="EMBL" id="KNC69323.1"/>
    </source>
</evidence>
<dbReference type="Proteomes" id="UP000054560">
    <property type="component" value="Unassembled WGS sequence"/>
</dbReference>
<organism evidence="3 4">
    <name type="scientific">Sphaeroforma arctica JP610</name>
    <dbReference type="NCBI Taxonomy" id="667725"/>
    <lineage>
        <taxon>Eukaryota</taxon>
        <taxon>Ichthyosporea</taxon>
        <taxon>Ichthyophonida</taxon>
        <taxon>Sphaeroforma</taxon>
    </lineage>
</organism>
<feature type="compositionally biased region" description="Polar residues" evidence="1">
    <location>
        <begin position="34"/>
        <end position="51"/>
    </location>
</feature>
<sequence length="73" mass="7862">EAAQILLSHLVLMTIDCCYLMDSECTPDRAAQSLPLQRDNSSISASSFPNCTTTSTTPTRTTSPVHNGIDTCK</sequence>
<keyword evidence="2" id="KW-0732">Signal</keyword>
<keyword evidence="4" id="KW-1185">Reference proteome</keyword>
<evidence type="ECO:0000256" key="2">
    <source>
        <dbReference type="SAM" id="SignalP"/>
    </source>
</evidence>
<dbReference type="AlphaFoldDB" id="A0A0L0EZP7"/>
<protein>
    <submittedName>
        <fullName evidence="3">Uncharacterized protein</fullName>
    </submittedName>
</protein>
<reference evidence="3 4" key="1">
    <citation type="submission" date="2011-02" db="EMBL/GenBank/DDBJ databases">
        <title>The Genome Sequence of Sphaeroforma arctica JP610.</title>
        <authorList>
            <consortium name="The Broad Institute Genome Sequencing Platform"/>
            <person name="Russ C."/>
            <person name="Cuomo C."/>
            <person name="Young S.K."/>
            <person name="Zeng Q."/>
            <person name="Gargeya S."/>
            <person name="Alvarado L."/>
            <person name="Berlin A."/>
            <person name="Chapman S.B."/>
            <person name="Chen Z."/>
            <person name="Freedman E."/>
            <person name="Gellesch M."/>
            <person name="Goldberg J."/>
            <person name="Griggs A."/>
            <person name="Gujja S."/>
            <person name="Heilman E."/>
            <person name="Heiman D."/>
            <person name="Howarth C."/>
            <person name="Mehta T."/>
            <person name="Neiman D."/>
            <person name="Pearson M."/>
            <person name="Roberts A."/>
            <person name="Saif S."/>
            <person name="Shea T."/>
            <person name="Shenoy N."/>
            <person name="Sisk P."/>
            <person name="Stolte C."/>
            <person name="Sykes S."/>
            <person name="White J."/>
            <person name="Yandava C."/>
            <person name="Burger G."/>
            <person name="Gray M.W."/>
            <person name="Holland P.W.H."/>
            <person name="King N."/>
            <person name="Lang F.B.F."/>
            <person name="Roger A.J."/>
            <person name="Ruiz-Trillo I."/>
            <person name="Haas B."/>
            <person name="Nusbaum C."/>
            <person name="Birren B."/>
        </authorList>
    </citation>
    <scope>NUCLEOTIDE SEQUENCE [LARGE SCALE GENOMIC DNA]</scope>
    <source>
        <strain evidence="3 4">JP610</strain>
    </source>
</reference>
<feature type="non-terminal residue" evidence="3">
    <location>
        <position position="1"/>
    </location>
</feature>
<dbReference type="EMBL" id="KQ255843">
    <property type="protein sequence ID" value="KNC69323.1"/>
    <property type="molecule type" value="Genomic_DNA"/>
</dbReference>
<proteinExistence type="predicted"/>
<feature type="compositionally biased region" description="Low complexity" evidence="1">
    <location>
        <begin position="52"/>
        <end position="64"/>
    </location>
</feature>
<feature type="region of interest" description="Disordered" evidence="1">
    <location>
        <begin position="32"/>
        <end position="73"/>
    </location>
</feature>
<accession>A0A0L0EZP7</accession>
<evidence type="ECO:0000313" key="4">
    <source>
        <dbReference type="Proteomes" id="UP000054560"/>
    </source>
</evidence>
<feature type="chain" id="PRO_5005538321" evidence="2">
    <location>
        <begin position="26"/>
        <end position="73"/>
    </location>
</feature>
<gene>
    <name evidence="3" type="ORF">SARC_18168</name>
</gene>